<evidence type="ECO:0000259" key="5">
    <source>
        <dbReference type="Pfam" id="PF01494"/>
    </source>
</evidence>
<dbReference type="GO" id="GO:0016491">
    <property type="term" value="F:oxidoreductase activity"/>
    <property type="evidence" value="ECO:0007669"/>
    <property type="project" value="UniProtKB-KW"/>
</dbReference>
<dbReference type="OrthoDB" id="417877at2759"/>
<protein>
    <recommendedName>
        <fullName evidence="5">FAD-binding domain-containing protein</fullName>
    </recommendedName>
</protein>
<dbReference type="InterPro" id="IPR051104">
    <property type="entry name" value="FAD_monoxygenase"/>
</dbReference>
<dbReference type="Pfam" id="PF01494">
    <property type="entry name" value="FAD_binding_3"/>
    <property type="match status" value="1"/>
</dbReference>
<keyword evidence="7" id="KW-1185">Reference proteome</keyword>
<dbReference type="InterPro" id="IPR036188">
    <property type="entry name" value="FAD/NAD-bd_sf"/>
</dbReference>
<dbReference type="EMBL" id="CP069025">
    <property type="protein sequence ID" value="QRC93306.1"/>
    <property type="molecule type" value="Genomic_DNA"/>
</dbReference>
<dbReference type="Proteomes" id="UP000663193">
    <property type="component" value="Chromosome 3"/>
</dbReference>
<gene>
    <name evidence="6" type="ORF">JI435_035450</name>
</gene>
<evidence type="ECO:0000256" key="2">
    <source>
        <dbReference type="ARBA" id="ARBA00022827"/>
    </source>
</evidence>
<keyword evidence="4" id="KW-0812">Transmembrane</keyword>
<dbReference type="GO" id="GO:0071949">
    <property type="term" value="F:FAD binding"/>
    <property type="evidence" value="ECO:0007669"/>
    <property type="project" value="InterPro"/>
</dbReference>
<evidence type="ECO:0000313" key="7">
    <source>
        <dbReference type="Proteomes" id="UP000663193"/>
    </source>
</evidence>
<evidence type="ECO:0000256" key="3">
    <source>
        <dbReference type="ARBA" id="ARBA00023002"/>
    </source>
</evidence>
<dbReference type="VEuPathDB" id="FungiDB:JI435_035450"/>
<feature type="domain" description="FAD-binding" evidence="5">
    <location>
        <begin position="7"/>
        <end position="366"/>
    </location>
</feature>
<evidence type="ECO:0000256" key="4">
    <source>
        <dbReference type="SAM" id="Phobius"/>
    </source>
</evidence>
<organism evidence="6 7">
    <name type="scientific">Phaeosphaeria nodorum (strain SN15 / ATCC MYA-4574 / FGSC 10173)</name>
    <name type="common">Glume blotch fungus</name>
    <name type="synonym">Parastagonospora nodorum</name>
    <dbReference type="NCBI Taxonomy" id="321614"/>
    <lineage>
        <taxon>Eukaryota</taxon>
        <taxon>Fungi</taxon>
        <taxon>Dikarya</taxon>
        <taxon>Ascomycota</taxon>
        <taxon>Pezizomycotina</taxon>
        <taxon>Dothideomycetes</taxon>
        <taxon>Pleosporomycetidae</taxon>
        <taxon>Pleosporales</taxon>
        <taxon>Pleosporineae</taxon>
        <taxon>Phaeosphaeriaceae</taxon>
        <taxon>Parastagonospora</taxon>
    </lineage>
</organism>
<keyword evidence="3" id="KW-0560">Oxidoreductase</keyword>
<name>A0A7U2EV04_PHANO</name>
<dbReference type="InterPro" id="IPR002938">
    <property type="entry name" value="FAD-bd"/>
</dbReference>
<dbReference type="AlphaFoldDB" id="A0A7U2EV04"/>
<dbReference type="PANTHER" id="PTHR46720">
    <property type="entry name" value="HYDROXYLASE, PUTATIVE (AFU_ORTHOLOGUE AFUA_3G01460)-RELATED"/>
    <property type="match status" value="1"/>
</dbReference>
<dbReference type="PRINTS" id="PR00420">
    <property type="entry name" value="RNGMNOXGNASE"/>
</dbReference>
<dbReference type="SUPFAM" id="SSF54373">
    <property type="entry name" value="FAD-linked reductases, C-terminal domain"/>
    <property type="match status" value="1"/>
</dbReference>
<sequence>MAASDFNIAIVGAGIGGLALAIGLNHLNVPYTLYEAAPGFSAVGAGVGLGPNALSAMDMIDSRFREMYMKIATGNLSPEKRHLMMEAMRLEVGLGESESWWGQGGWGAEYFERTGAHRKDLLDIMTSFIKKEAIRFNKRVKSLAQENNAVRIVFEDGEIAHHVAVIGSDGVKGFTRRLVLQERYPECVPAQYTGKYVYRAIIPMDESKEILGDLATDAKMYMSKDCNLSTYPISYGNQLNVVAFVRDTLPWTHPDTTQQVSREEMLNDFASANTDPRLMKLLDWAKPVRWGIFHHSVTPTYYNSLICMLGDVAHAGGPHQGAGAGQCLEDALILSRVLGKLHSSVPSSILSTPSPLRTRIMEAAFQAYDEIRRPRAQKQVVTSEECGDIYNLRDPVAGDDIVKSLENLNSRFAWIWQHDLGADVRAVEQRFEELVGLWTGFEGGKESARIDSLNTSPVRGAVAV</sequence>
<keyword evidence="4" id="KW-0472">Membrane</keyword>
<feature type="transmembrane region" description="Helical" evidence="4">
    <location>
        <begin position="7"/>
        <end position="27"/>
    </location>
</feature>
<evidence type="ECO:0000313" key="6">
    <source>
        <dbReference type="EMBL" id="QRC93306.1"/>
    </source>
</evidence>
<dbReference type="PANTHER" id="PTHR46720:SF3">
    <property type="entry name" value="FAD-BINDING DOMAIN-CONTAINING PROTEIN-RELATED"/>
    <property type="match status" value="1"/>
</dbReference>
<dbReference type="Gene3D" id="3.50.50.60">
    <property type="entry name" value="FAD/NAD(P)-binding domain"/>
    <property type="match status" value="1"/>
</dbReference>
<proteinExistence type="predicted"/>
<keyword evidence="1" id="KW-0285">Flavoprotein</keyword>
<reference evidence="7" key="1">
    <citation type="journal article" date="2021" name="BMC Genomics">
        <title>Chromosome-level genome assembly and manually-curated proteome of model necrotroph Parastagonospora nodorum Sn15 reveals a genome-wide trove of candidate effector homologs, and redundancy of virulence-related functions within an accessory chromosome.</title>
        <authorList>
            <person name="Bertazzoni S."/>
            <person name="Jones D.A.B."/>
            <person name="Phan H.T."/>
            <person name="Tan K.-C."/>
            <person name="Hane J.K."/>
        </authorList>
    </citation>
    <scope>NUCLEOTIDE SEQUENCE [LARGE SCALE GENOMIC DNA]</scope>
    <source>
        <strain evidence="7">SN15 / ATCC MYA-4574 / FGSC 10173)</strain>
    </source>
</reference>
<accession>A0A7U2EV04</accession>
<keyword evidence="2" id="KW-0274">FAD</keyword>
<evidence type="ECO:0000256" key="1">
    <source>
        <dbReference type="ARBA" id="ARBA00022630"/>
    </source>
</evidence>
<dbReference type="SUPFAM" id="SSF51905">
    <property type="entry name" value="FAD/NAD(P)-binding domain"/>
    <property type="match status" value="1"/>
</dbReference>
<keyword evidence="4" id="KW-1133">Transmembrane helix</keyword>